<gene>
    <name evidence="2" type="ORF">M5X16_12545</name>
    <name evidence="3" type="ORF">PC41400_18840</name>
</gene>
<evidence type="ECO:0000313" key="3">
    <source>
        <dbReference type="EMBL" id="QAV19608.1"/>
    </source>
</evidence>
<dbReference type="Pfam" id="PF12680">
    <property type="entry name" value="SnoaL_2"/>
    <property type="match status" value="1"/>
</dbReference>
<keyword evidence="5" id="KW-1185">Reference proteome</keyword>
<reference evidence="2 5" key="2">
    <citation type="submission" date="2022-05" db="EMBL/GenBank/DDBJ databases">
        <title>Genome Sequencing of Bee-Associated Microbes.</title>
        <authorList>
            <person name="Dunlap C."/>
        </authorList>
    </citation>
    <scope>NUCLEOTIDE SEQUENCE [LARGE SCALE GENOMIC DNA]</scope>
    <source>
        <strain evidence="2 5">NRRL B-23120</strain>
    </source>
</reference>
<dbReference type="Proteomes" id="UP001527202">
    <property type="component" value="Unassembled WGS sequence"/>
</dbReference>
<sequence>MENRAAISLVEKYVEAYNAFDIEGMLLLMQEKIVFRNISNGVVNAETEGKDAFRELAGQSKKLFSLRCQTITDYTVKGDRVEVEIDYEGTLAADLPHGPKAGEKFALKGKSVFTIEDGKLLVIEDYS</sequence>
<protein>
    <submittedName>
        <fullName evidence="3">Nuclear transport factor 2 family protein</fullName>
    </submittedName>
</protein>
<dbReference type="OrthoDB" id="582835at2"/>
<dbReference type="InterPro" id="IPR032710">
    <property type="entry name" value="NTF2-like_dom_sf"/>
</dbReference>
<dbReference type="EMBL" id="CP026520">
    <property type="protein sequence ID" value="QAV19608.1"/>
    <property type="molecule type" value="Genomic_DNA"/>
</dbReference>
<name>A0A410WYU9_9BACL</name>
<dbReference type="SUPFAM" id="SSF54427">
    <property type="entry name" value="NTF2-like"/>
    <property type="match status" value="1"/>
</dbReference>
<dbReference type="RefSeq" id="WP_042226872.1">
    <property type="nucleotide sequence ID" value="NZ_CP026520.1"/>
</dbReference>
<dbReference type="KEGG" id="pchi:PC41400_18840"/>
<dbReference type="InterPro" id="IPR037401">
    <property type="entry name" value="SnoaL-like"/>
</dbReference>
<evidence type="ECO:0000313" key="4">
    <source>
        <dbReference type="Proteomes" id="UP000288943"/>
    </source>
</evidence>
<dbReference type="Proteomes" id="UP000288943">
    <property type="component" value="Chromosome"/>
</dbReference>
<evidence type="ECO:0000313" key="2">
    <source>
        <dbReference type="EMBL" id="MCY9596603.1"/>
    </source>
</evidence>
<evidence type="ECO:0000313" key="5">
    <source>
        <dbReference type="Proteomes" id="UP001527202"/>
    </source>
</evidence>
<feature type="domain" description="SnoaL-like" evidence="1">
    <location>
        <begin position="10"/>
        <end position="120"/>
    </location>
</feature>
<dbReference type="GeneID" id="95376854"/>
<evidence type="ECO:0000259" key="1">
    <source>
        <dbReference type="Pfam" id="PF12680"/>
    </source>
</evidence>
<accession>A0A410WYU9</accession>
<proteinExistence type="predicted"/>
<organism evidence="3 4">
    <name type="scientific">Paenibacillus chitinolyticus</name>
    <dbReference type="NCBI Taxonomy" id="79263"/>
    <lineage>
        <taxon>Bacteria</taxon>
        <taxon>Bacillati</taxon>
        <taxon>Bacillota</taxon>
        <taxon>Bacilli</taxon>
        <taxon>Bacillales</taxon>
        <taxon>Paenibacillaceae</taxon>
        <taxon>Paenibacillus</taxon>
    </lineage>
</organism>
<dbReference type="EMBL" id="JAMDMJ010000013">
    <property type="protein sequence ID" value="MCY9596603.1"/>
    <property type="molecule type" value="Genomic_DNA"/>
</dbReference>
<dbReference type="Gene3D" id="3.10.450.50">
    <property type="match status" value="1"/>
</dbReference>
<dbReference type="AlphaFoldDB" id="A0A410WYU9"/>
<reference evidence="3 4" key="1">
    <citation type="submission" date="2018-01" db="EMBL/GenBank/DDBJ databases">
        <title>The whole genome sequencing and assembly of Paenibacillus chitinolyticus KCCM 41400 strain.</title>
        <authorList>
            <person name="Kim J.-Y."/>
            <person name="Park M.-K."/>
            <person name="Lee Y.-J."/>
            <person name="Yi H."/>
            <person name="Bahn Y.-S."/>
            <person name="Kim J.F."/>
            <person name="Lee D.-W."/>
        </authorList>
    </citation>
    <scope>NUCLEOTIDE SEQUENCE [LARGE SCALE GENOMIC DNA]</scope>
    <source>
        <strain evidence="3 4">KCCM 41400</strain>
    </source>
</reference>